<dbReference type="Proteomes" id="UP000094569">
    <property type="component" value="Unassembled WGS sequence"/>
</dbReference>
<dbReference type="GO" id="GO:0003690">
    <property type="term" value="F:double-stranded DNA binding"/>
    <property type="evidence" value="ECO:0007669"/>
    <property type="project" value="TreeGrafter"/>
</dbReference>
<organism evidence="2 3">
    <name type="scientific">Aspergillus cristatus</name>
    <name type="common">Chinese Fuzhuan brick tea-fermentation fungus</name>
    <name type="synonym">Eurotium cristatum</name>
    <dbReference type="NCBI Taxonomy" id="573508"/>
    <lineage>
        <taxon>Eukaryota</taxon>
        <taxon>Fungi</taxon>
        <taxon>Dikarya</taxon>
        <taxon>Ascomycota</taxon>
        <taxon>Pezizomycotina</taxon>
        <taxon>Eurotiomycetes</taxon>
        <taxon>Eurotiomycetidae</taxon>
        <taxon>Eurotiales</taxon>
        <taxon>Aspergillaceae</taxon>
        <taxon>Aspergillus</taxon>
        <taxon>Aspergillus subgen. Aspergillus</taxon>
    </lineage>
</organism>
<dbReference type="GO" id="GO:0046403">
    <property type="term" value="F:polynucleotide 3'-phosphatase activity"/>
    <property type="evidence" value="ECO:0007669"/>
    <property type="project" value="TreeGrafter"/>
</dbReference>
<dbReference type="GO" id="GO:0046404">
    <property type="term" value="F:ATP-dependent polydeoxyribonucleotide 5'-hydroxyl-kinase activity"/>
    <property type="evidence" value="ECO:0007669"/>
    <property type="project" value="TreeGrafter"/>
</dbReference>
<protein>
    <recommendedName>
        <fullName evidence="4">Polynucleotide kinase 3'-phosphatase</fullName>
    </recommendedName>
</protein>
<accession>A0A1E3BRW3</accession>
<keyword evidence="3" id="KW-1185">Reference proteome</keyword>
<dbReference type="InterPro" id="IPR006549">
    <property type="entry name" value="HAD-SF_hydro_IIIA"/>
</dbReference>
<dbReference type="InterPro" id="IPR023214">
    <property type="entry name" value="HAD_sf"/>
</dbReference>
<proteinExistence type="predicted"/>
<evidence type="ECO:0008006" key="4">
    <source>
        <dbReference type="Google" id="ProtNLM"/>
    </source>
</evidence>
<feature type="region of interest" description="Disordered" evidence="1">
    <location>
        <begin position="1"/>
        <end position="33"/>
    </location>
</feature>
<dbReference type="Pfam" id="PF08645">
    <property type="entry name" value="PNK3P"/>
    <property type="match status" value="1"/>
</dbReference>
<dbReference type="PANTHER" id="PTHR12083:SF9">
    <property type="entry name" value="BIFUNCTIONAL POLYNUCLEOTIDE PHOSPHATASE_KINASE"/>
    <property type="match status" value="1"/>
</dbReference>
<dbReference type="EMBL" id="JXNT01000001">
    <property type="protein sequence ID" value="ODM23521.1"/>
    <property type="molecule type" value="Genomic_DNA"/>
</dbReference>
<dbReference type="VEuPathDB" id="FungiDB:SI65_01110"/>
<dbReference type="SUPFAM" id="SSF52540">
    <property type="entry name" value="P-loop containing nucleoside triphosphate hydrolases"/>
    <property type="match status" value="1"/>
</dbReference>
<dbReference type="InterPro" id="IPR027417">
    <property type="entry name" value="P-loop_NTPase"/>
</dbReference>
<reference evidence="2 3" key="1">
    <citation type="journal article" date="2016" name="BMC Genomics">
        <title>Comparative genomic and transcriptomic analyses of the Fuzhuan brick tea-fermentation fungus Aspergillus cristatus.</title>
        <authorList>
            <person name="Ge Y."/>
            <person name="Wang Y."/>
            <person name="Liu Y."/>
            <person name="Tan Y."/>
            <person name="Ren X."/>
            <person name="Zhang X."/>
            <person name="Hyde K.D."/>
            <person name="Liu Y."/>
            <person name="Liu Z."/>
        </authorList>
    </citation>
    <scope>NUCLEOTIDE SEQUENCE [LARGE SCALE GENOMIC DNA]</scope>
    <source>
        <strain evidence="2 3">GZAAS20.1005</strain>
    </source>
</reference>
<sequence length="453" mass="50751">MAGTNAAKRAASPTRAISPPPLKRTATTTTTTTKTTVTTKSAANFFTPLSQKKPDPLTWRIVNNTLIVGRYAGQKQEPSTAKKRKIAAFDLDSTLITSASGATFARSPKDWKWWHASVPSRVRELNSEGYVRLQVSLRSATKRSRYQVVVVSNQKQISLRKGAAESKSYNNFKEKVTAVMNDLDVPLSVYAATESDEYRKPRLGMWREFLDDYDLDVSGVDLKSSYFVGDAAGRPGDHSQVDRGFAVNIGVDFKTPEEFFLNQAPEAFEKPFDPASYLHTGEQDPPLFTRQHPLELVIFCGSPGAGKSTFYWNNLEPLGYERVNQDILKTRPKCLKVAREHLTDGKSVAVDNTNADPETRAHWTALAKVLKIPIRCVLFLASPELCKHNNAVRAVNRTLNPESRTSLPGIAFGDFGRRFKEPSLDEGFSDIIRVEFRFRGGEEEKRLWSQHYL</sequence>
<dbReference type="Pfam" id="PF13671">
    <property type="entry name" value="AAA_33"/>
    <property type="match status" value="2"/>
</dbReference>
<name>A0A1E3BRW3_ASPCR</name>
<dbReference type="AlphaFoldDB" id="A0A1E3BRW3"/>
<dbReference type="STRING" id="573508.A0A1E3BRW3"/>
<dbReference type="NCBIfam" id="TIGR01664">
    <property type="entry name" value="DNA-3'-Pase"/>
    <property type="match status" value="1"/>
</dbReference>
<dbReference type="PANTHER" id="PTHR12083">
    <property type="entry name" value="BIFUNCTIONAL POLYNUCLEOTIDE PHOSPHATASE/KINASE"/>
    <property type="match status" value="1"/>
</dbReference>
<dbReference type="SUPFAM" id="SSF56784">
    <property type="entry name" value="HAD-like"/>
    <property type="match status" value="1"/>
</dbReference>
<evidence type="ECO:0000256" key="1">
    <source>
        <dbReference type="SAM" id="MobiDB-lite"/>
    </source>
</evidence>
<dbReference type="GO" id="GO:0006281">
    <property type="term" value="P:DNA repair"/>
    <property type="evidence" value="ECO:0007669"/>
    <property type="project" value="TreeGrafter"/>
</dbReference>
<dbReference type="Gene3D" id="3.40.50.300">
    <property type="entry name" value="P-loop containing nucleotide triphosphate hydrolases"/>
    <property type="match status" value="1"/>
</dbReference>
<comment type="caution">
    <text evidence="2">The sequence shown here is derived from an EMBL/GenBank/DDBJ whole genome shotgun (WGS) entry which is preliminary data.</text>
</comment>
<dbReference type="NCBIfam" id="TIGR01662">
    <property type="entry name" value="HAD-SF-IIIA"/>
    <property type="match status" value="1"/>
</dbReference>
<evidence type="ECO:0000313" key="3">
    <source>
        <dbReference type="Proteomes" id="UP000094569"/>
    </source>
</evidence>
<dbReference type="Gene3D" id="3.40.50.1000">
    <property type="entry name" value="HAD superfamily/HAD-like"/>
    <property type="match status" value="1"/>
</dbReference>
<dbReference type="InterPro" id="IPR006551">
    <property type="entry name" value="Polynucleotide_phosphatase"/>
</dbReference>
<gene>
    <name evidence="2" type="ORF">SI65_01110</name>
</gene>
<evidence type="ECO:0000313" key="2">
    <source>
        <dbReference type="EMBL" id="ODM23521.1"/>
    </source>
</evidence>
<dbReference type="InterPro" id="IPR036412">
    <property type="entry name" value="HAD-like_sf"/>
</dbReference>
<dbReference type="FunFam" id="3.40.50.300:FF:002548">
    <property type="entry name" value="DNA kinase/phosphatase Pnk1"/>
    <property type="match status" value="1"/>
</dbReference>
<dbReference type="OrthoDB" id="19045at2759"/>
<dbReference type="InterPro" id="IPR013954">
    <property type="entry name" value="PNK3P"/>
</dbReference>